<name>A0ACB9JX47_9ASTR</name>
<sequence>MAEIDVGAAHGDTPDIKDAAALCSQHQNNLFTLPFFPEGCGVVVVDTKRDHVIGQTGIAIVWGLVVMVPSYIIAQILGSTLASGTLRLIFDSKNNDLGATVPSGSNLQSLVLEFIITFYLMFVISVVATDDRAVSTKFQVSCLPILSLIFNRGQYRAINEPSPDPRPGHLSNQYQGLWVYMLGPVLGAIAGAWAYSIIRFTDKPVREIVKSSSFLQKLDGHICPF</sequence>
<proteinExistence type="predicted"/>
<comment type="caution">
    <text evidence="1">The sequence shown here is derived from an EMBL/GenBank/DDBJ whole genome shotgun (WGS) entry which is preliminary data.</text>
</comment>
<dbReference type="Proteomes" id="UP001056120">
    <property type="component" value="Linkage Group LG02"/>
</dbReference>
<reference evidence="1 2" key="2">
    <citation type="journal article" date="2022" name="Mol. Ecol. Resour.">
        <title>The genomes of chicory, endive, great burdock and yacon provide insights into Asteraceae paleo-polyploidization history and plant inulin production.</title>
        <authorList>
            <person name="Fan W."/>
            <person name="Wang S."/>
            <person name="Wang H."/>
            <person name="Wang A."/>
            <person name="Jiang F."/>
            <person name="Liu H."/>
            <person name="Zhao H."/>
            <person name="Xu D."/>
            <person name="Zhang Y."/>
        </authorList>
    </citation>
    <scope>NUCLEOTIDE SEQUENCE [LARGE SCALE GENOMIC DNA]</scope>
    <source>
        <strain evidence="2">cv. Yunnan</strain>
        <tissue evidence="1">Leaves</tissue>
    </source>
</reference>
<accession>A0ACB9JX47</accession>
<dbReference type="EMBL" id="CM042019">
    <property type="protein sequence ID" value="KAI3824523.1"/>
    <property type="molecule type" value="Genomic_DNA"/>
</dbReference>
<gene>
    <name evidence="1" type="ORF">L1987_05983</name>
</gene>
<evidence type="ECO:0000313" key="1">
    <source>
        <dbReference type="EMBL" id="KAI3824523.1"/>
    </source>
</evidence>
<reference evidence="2" key="1">
    <citation type="journal article" date="2022" name="Mol. Ecol. Resour.">
        <title>The genomes of chicory, endive, great burdock and yacon provide insights into Asteraceae palaeo-polyploidization history and plant inulin production.</title>
        <authorList>
            <person name="Fan W."/>
            <person name="Wang S."/>
            <person name="Wang H."/>
            <person name="Wang A."/>
            <person name="Jiang F."/>
            <person name="Liu H."/>
            <person name="Zhao H."/>
            <person name="Xu D."/>
            <person name="Zhang Y."/>
        </authorList>
    </citation>
    <scope>NUCLEOTIDE SEQUENCE [LARGE SCALE GENOMIC DNA]</scope>
    <source>
        <strain evidence="2">cv. Yunnan</strain>
    </source>
</reference>
<protein>
    <submittedName>
        <fullName evidence="1">Uncharacterized protein</fullName>
    </submittedName>
</protein>
<keyword evidence="2" id="KW-1185">Reference proteome</keyword>
<evidence type="ECO:0000313" key="2">
    <source>
        <dbReference type="Proteomes" id="UP001056120"/>
    </source>
</evidence>
<organism evidence="1 2">
    <name type="scientific">Smallanthus sonchifolius</name>
    <dbReference type="NCBI Taxonomy" id="185202"/>
    <lineage>
        <taxon>Eukaryota</taxon>
        <taxon>Viridiplantae</taxon>
        <taxon>Streptophyta</taxon>
        <taxon>Embryophyta</taxon>
        <taxon>Tracheophyta</taxon>
        <taxon>Spermatophyta</taxon>
        <taxon>Magnoliopsida</taxon>
        <taxon>eudicotyledons</taxon>
        <taxon>Gunneridae</taxon>
        <taxon>Pentapetalae</taxon>
        <taxon>asterids</taxon>
        <taxon>campanulids</taxon>
        <taxon>Asterales</taxon>
        <taxon>Asteraceae</taxon>
        <taxon>Asteroideae</taxon>
        <taxon>Heliantheae alliance</taxon>
        <taxon>Millerieae</taxon>
        <taxon>Smallanthus</taxon>
    </lineage>
</organism>